<proteinExistence type="predicted"/>
<dbReference type="PANTHER" id="PTHR43642:SF1">
    <property type="entry name" value="HYBRID SIGNAL TRANSDUCTION HISTIDINE KINASE G"/>
    <property type="match status" value="1"/>
</dbReference>
<name>A0A7S3PCD1_9STRA</name>
<sequence length="372" mass="41679">MIVPEVISLHSGEQATISEVEGFQGESLQEGQLESAVRLFLKSISMSVSLLVVLFDNPQFADKTSIGVIKSVFRETKDSTFLLIGCYRSNEVKDDSDLVKALEEMKSSEHDALHITELKLDNLSKQRIVRMLAELLSKDTSQVEELAETCSSRTDGNPFFLREFLYMLVEKDLLKFQIGTFQWDWKIGAIIEQTSATPNVVNVVELLQFRLSNVSVEAMELLQISPCLGRAFKSDLLLRAWKHIVQDEDEERFTVMLNLLLSNGFLVTAATSLGSKKRSGNFALDFTDVLRFTHDIIQESVMTTCPLADLSSLQFRIGKFLLSKLSRIELDDLIFVVSSLVNKGKESDTSIATLNLQASRKAYDLACPLCIS</sequence>
<dbReference type="PANTHER" id="PTHR43642">
    <property type="entry name" value="HYBRID SIGNAL TRANSDUCTION HISTIDINE KINASE G"/>
    <property type="match status" value="1"/>
</dbReference>
<evidence type="ECO:0008006" key="2">
    <source>
        <dbReference type="Google" id="ProtNLM"/>
    </source>
</evidence>
<organism evidence="1">
    <name type="scientific">Amphora coffeiformis</name>
    <dbReference type="NCBI Taxonomy" id="265554"/>
    <lineage>
        <taxon>Eukaryota</taxon>
        <taxon>Sar</taxon>
        <taxon>Stramenopiles</taxon>
        <taxon>Ochrophyta</taxon>
        <taxon>Bacillariophyta</taxon>
        <taxon>Bacillariophyceae</taxon>
        <taxon>Bacillariophycidae</taxon>
        <taxon>Thalassiophysales</taxon>
        <taxon>Catenulaceae</taxon>
        <taxon>Amphora</taxon>
    </lineage>
</organism>
<dbReference type="AlphaFoldDB" id="A0A7S3PCD1"/>
<accession>A0A7S3PCD1</accession>
<evidence type="ECO:0000313" key="1">
    <source>
        <dbReference type="EMBL" id="CAE0419532.1"/>
    </source>
</evidence>
<reference evidence="1" key="1">
    <citation type="submission" date="2021-01" db="EMBL/GenBank/DDBJ databases">
        <authorList>
            <person name="Corre E."/>
            <person name="Pelletier E."/>
            <person name="Niang G."/>
            <person name="Scheremetjew M."/>
            <person name="Finn R."/>
            <person name="Kale V."/>
            <person name="Holt S."/>
            <person name="Cochrane G."/>
            <person name="Meng A."/>
            <person name="Brown T."/>
            <person name="Cohen L."/>
        </authorList>
    </citation>
    <scope>NUCLEOTIDE SEQUENCE</scope>
    <source>
        <strain evidence="1">CCMP127</strain>
    </source>
</reference>
<dbReference type="EMBL" id="HBIM01021990">
    <property type="protein sequence ID" value="CAE0419532.1"/>
    <property type="molecule type" value="Transcribed_RNA"/>
</dbReference>
<gene>
    <name evidence="1" type="ORF">ACOF00016_LOCUS16361</name>
</gene>
<dbReference type="InterPro" id="IPR053159">
    <property type="entry name" value="Hybrid_Histidine_Kinase"/>
</dbReference>
<protein>
    <recommendedName>
        <fullName evidence="2">Orc1-like AAA ATPase domain-containing protein</fullName>
    </recommendedName>
</protein>